<reference evidence="3 4" key="1">
    <citation type="submission" date="2015-10" db="EMBL/GenBank/DDBJ databases">
        <authorList>
            <person name="Gilbert D.G."/>
        </authorList>
    </citation>
    <scope>NUCLEOTIDE SEQUENCE [LARGE SCALE GENOMIC DNA]</scope>
    <source>
        <strain evidence="3 4">NRRL B-16712</strain>
    </source>
</reference>
<comment type="caution">
    <text evidence="3">The sequence shown here is derived from an EMBL/GenBank/DDBJ whole genome shotgun (WGS) entry which is preliminary data.</text>
</comment>
<dbReference type="PROSITE" id="PS51384">
    <property type="entry name" value="FAD_FR"/>
    <property type="match status" value="1"/>
</dbReference>
<dbReference type="Gene3D" id="3.40.50.80">
    <property type="entry name" value="Nucleotide-binding domain of ferredoxin-NADP reductase (FNR) module"/>
    <property type="match status" value="1"/>
</dbReference>
<feature type="binding site" evidence="1">
    <location>
        <position position="245"/>
    </location>
    <ligand>
        <name>[2Fe-2S] cluster</name>
        <dbReference type="ChEBI" id="CHEBI:190135"/>
    </ligand>
</feature>
<dbReference type="GO" id="GO:0046872">
    <property type="term" value="F:metal ion binding"/>
    <property type="evidence" value="ECO:0007669"/>
    <property type="project" value="UniProtKB-KW"/>
</dbReference>
<dbReference type="GO" id="GO:0050660">
    <property type="term" value="F:flavin adenine dinucleotide binding"/>
    <property type="evidence" value="ECO:0007669"/>
    <property type="project" value="InterPro"/>
</dbReference>
<dbReference type="CDD" id="cd06221">
    <property type="entry name" value="sulfite_reductase_like"/>
    <property type="match status" value="1"/>
</dbReference>
<dbReference type="SUPFAM" id="SSF63380">
    <property type="entry name" value="Riboflavin synthase domain-like"/>
    <property type="match status" value="1"/>
</dbReference>
<dbReference type="PIRSF" id="PIRSF006816">
    <property type="entry name" value="Cyc3_hyd_g"/>
    <property type="match status" value="1"/>
</dbReference>
<keyword evidence="1" id="KW-0479">Metal-binding</keyword>
<evidence type="ECO:0000313" key="3">
    <source>
        <dbReference type="EMBL" id="KUL23519.1"/>
    </source>
</evidence>
<dbReference type="Gene3D" id="2.40.30.10">
    <property type="entry name" value="Translation factors"/>
    <property type="match status" value="1"/>
</dbReference>
<keyword evidence="4" id="KW-1185">Reference proteome</keyword>
<keyword evidence="1" id="KW-0001">2Fe-2S</keyword>
<comment type="cofactor">
    <cofactor evidence="1">
        <name>[2Fe-2S] cluster</name>
        <dbReference type="ChEBI" id="CHEBI:190135"/>
    </cofactor>
    <text evidence="1">Binds 1 [2Fe-2S] cluster per subunit.</text>
</comment>
<dbReference type="OrthoDB" id="9796486at2"/>
<gene>
    <name evidence="3" type="ORF">ADL15_45950</name>
</gene>
<dbReference type="EMBL" id="LLZH01000331">
    <property type="protein sequence ID" value="KUL23519.1"/>
    <property type="molecule type" value="Genomic_DNA"/>
</dbReference>
<feature type="binding site" evidence="1">
    <location>
        <position position="250"/>
    </location>
    <ligand>
        <name>[2Fe-2S] cluster</name>
        <dbReference type="ChEBI" id="CHEBI:190135"/>
    </ligand>
</feature>
<organism evidence="3 4">
    <name type="scientific">Actinoplanes awajinensis subsp. mycoplanecinus</name>
    <dbReference type="NCBI Taxonomy" id="135947"/>
    <lineage>
        <taxon>Bacteria</taxon>
        <taxon>Bacillati</taxon>
        <taxon>Actinomycetota</taxon>
        <taxon>Actinomycetes</taxon>
        <taxon>Micromonosporales</taxon>
        <taxon>Micromonosporaceae</taxon>
        <taxon>Actinoplanes</taxon>
    </lineage>
</organism>
<dbReference type="Pfam" id="PF10418">
    <property type="entry name" value="DHODB_Fe-S_bind"/>
    <property type="match status" value="1"/>
</dbReference>
<evidence type="ECO:0000256" key="1">
    <source>
        <dbReference type="PIRSR" id="PIRSR006816-2"/>
    </source>
</evidence>
<dbReference type="Pfam" id="PF00175">
    <property type="entry name" value="NAD_binding_1"/>
    <property type="match status" value="1"/>
</dbReference>
<dbReference type="RefSeq" id="WP_067706159.1">
    <property type="nucleotide sequence ID" value="NZ_LLZH01000331.1"/>
</dbReference>
<evidence type="ECO:0000259" key="2">
    <source>
        <dbReference type="PROSITE" id="PS51384"/>
    </source>
</evidence>
<dbReference type="SUPFAM" id="SSF52343">
    <property type="entry name" value="Ferredoxin reductase-like, C-terminal NADP-linked domain"/>
    <property type="match status" value="1"/>
</dbReference>
<keyword evidence="1" id="KW-0408">Iron</keyword>
<evidence type="ECO:0000313" key="4">
    <source>
        <dbReference type="Proteomes" id="UP000053244"/>
    </source>
</evidence>
<dbReference type="AlphaFoldDB" id="A0A101JB46"/>
<name>A0A101JB46_9ACTN</name>
<keyword evidence="1" id="KW-0411">Iron-sulfur</keyword>
<feature type="binding site" evidence="1">
    <location>
        <position position="253"/>
    </location>
    <ligand>
        <name>[2Fe-2S] cluster</name>
        <dbReference type="ChEBI" id="CHEBI:190135"/>
    </ligand>
</feature>
<dbReference type="GO" id="GO:0006221">
    <property type="term" value="P:pyrimidine nucleotide biosynthetic process"/>
    <property type="evidence" value="ECO:0007669"/>
    <property type="project" value="InterPro"/>
</dbReference>
<protein>
    <submittedName>
        <fullName evidence="3">Oxidoreductase</fullName>
    </submittedName>
</protein>
<sequence length="281" mass="29811">MTTGTAGYASTAVNPAVPVPYRIVDRRADTHDTVTIELAAVTTTLPPFQPGQFAMLTAYGIGDVPISLSARRDDRLVHTIRAVGAVTRALHDARPGEVVGVRGPFGTTWDVGSATGRDVIVVGGGIGLAPLRPVVEHVLSRPGSYRRVAVLAGARSPAELLFTDDLRRWTGPAQVEVIVDRPDQGWDGPVGLVTSLIPEVDVDPADAVAFVCGPEPMMRFTARALVGHGVPAEQIRVSLERGMRCGTGWCGHCQLGPLLICRDGPVVPYPVAEPLLNVREL</sequence>
<dbReference type="InterPro" id="IPR012165">
    <property type="entry name" value="Cyt_c3_hydrogenase_gsu"/>
</dbReference>
<dbReference type="PANTHER" id="PTHR43513">
    <property type="entry name" value="DIHYDROOROTATE DEHYDROGENASE B (NAD(+)), ELECTRON TRANSFER SUBUNIT"/>
    <property type="match status" value="1"/>
</dbReference>
<accession>A0A101JB46</accession>
<dbReference type="GO" id="GO:0016491">
    <property type="term" value="F:oxidoreductase activity"/>
    <property type="evidence" value="ECO:0007669"/>
    <property type="project" value="InterPro"/>
</dbReference>
<dbReference type="InterPro" id="IPR019480">
    <property type="entry name" value="Dihydroorotate_DH_Fe-S-bd"/>
</dbReference>
<feature type="domain" description="FAD-binding FR-type" evidence="2">
    <location>
        <begin position="16"/>
        <end position="111"/>
    </location>
</feature>
<dbReference type="InterPro" id="IPR001433">
    <property type="entry name" value="OxRdtase_FAD/NAD-bd"/>
</dbReference>
<dbReference type="GO" id="GO:0051537">
    <property type="term" value="F:2 iron, 2 sulfur cluster binding"/>
    <property type="evidence" value="ECO:0007669"/>
    <property type="project" value="UniProtKB-KW"/>
</dbReference>
<dbReference type="InterPro" id="IPR050353">
    <property type="entry name" value="PyrK_electron_transfer"/>
</dbReference>
<dbReference type="InterPro" id="IPR017938">
    <property type="entry name" value="Riboflavin_synthase-like_b-brl"/>
</dbReference>
<proteinExistence type="predicted"/>
<dbReference type="PRINTS" id="PR00410">
    <property type="entry name" value="PHEHYDRXLASE"/>
</dbReference>
<dbReference type="InterPro" id="IPR017927">
    <property type="entry name" value="FAD-bd_FR_type"/>
</dbReference>
<dbReference type="InterPro" id="IPR039261">
    <property type="entry name" value="FNR_nucleotide-bd"/>
</dbReference>
<dbReference type="Proteomes" id="UP000053244">
    <property type="component" value="Unassembled WGS sequence"/>
</dbReference>
<feature type="binding site" evidence="1">
    <location>
        <position position="261"/>
    </location>
    <ligand>
        <name>[2Fe-2S] cluster</name>
        <dbReference type="ChEBI" id="CHEBI:190135"/>
    </ligand>
</feature>